<protein>
    <recommendedName>
        <fullName evidence="7">UDP-glucuronosyltransferase</fullName>
    </recommendedName>
</protein>
<dbReference type="SUPFAM" id="SSF53756">
    <property type="entry name" value="UDP-Glycosyltransferase/glycogen phosphorylase"/>
    <property type="match status" value="1"/>
</dbReference>
<dbReference type="PANTHER" id="PTHR48043">
    <property type="entry name" value="EG:EG0003.4 PROTEIN-RELATED"/>
    <property type="match status" value="1"/>
</dbReference>
<dbReference type="OrthoDB" id="5835829at2759"/>
<reference evidence="5" key="1">
    <citation type="submission" date="2022-01" db="EMBL/GenBank/DDBJ databases">
        <authorList>
            <person name="King R."/>
        </authorList>
    </citation>
    <scope>NUCLEOTIDE SEQUENCE</scope>
</reference>
<feature type="transmembrane region" description="Helical" evidence="4">
    <location>
        <begin position="163"/>
        <end position="191"/>
    </location>
</feature>
<evidence type="ECO:0000256" key="4">
    <source>
        <dbReference type="SAM" id="Phobius"/>
    </source>
</evidence>
<name>A0A9N9QCT1_9CUCU</name>
<keyword evidence="4" id="KW-0472">Membrane</keyword>
<dbReference type="GO" id="GO:0008194">
    <property type="term" value="F:UDP-glycosyltransferase activity"/>
    <property type="evidence" value="ECO:0007669"/>
    <property type="project" value="InterPro"/>
</dbReference>
<keyword evidence="2" id="KW-0328">Glycosyltransferase</keyword>
<evidence type="ECO:0000256" key="2">
    <source>
        <dbReference type="ARBA" id="ARBA00022676"/>
    </source>
</evidence>
<dbReference type="CDD" id="cd03784">
    <property type="entry name" value="GT1_Gtf-like"/>
    <property type="match status" value="1"/>
</dbReference>
<keyword evidence="4" id="KW-0812">Transmembrane</keyword>
<dbReference type="Proteomes" id="UP001152799">
    <property type="component" value="Chromosome 2"/>
</dbReference>
<gene>
    <name evidence="5" type="ORF">CEUTPL_LOCUS5701</name>
</gene>
<evidence type="ECO:0008006" key="7">
    <source>
        <dbReference type="Google" id="ProtNLM"/>
    </source>
</evidence>
<dbReference type="PANTHER" id="PTHR48043:SF159">
    <property type="entry name" value="EG:EG0003.4 PROTEIN-RELATED"/>
    <property type="match status" value="1"/>
</dbReference>
<evidence type="ECO:0000256" key="3">
    <source>
        <dbReference type="ARBA" id="ARBA00022679"/>
    </source>
</evidence>
<dbReference type="AlphaFoldDB" id="A0A9N9QCT1"/>
<dbReference type="FunFam" id="3.40.50.2000:FF:000050">
    <property type="entry name" value="UDP-glucuronosyltransferase"/>
    <property type="match status" value="1"/>
</dbReference>
<proteinExistence type="inferred from homology"/>
<dbReference type="EMBL" id="OU892278">
    <property type="protein sequence ID" value="CAG9765083.1"/>
    <property type="molecule type" value="Genomic_DNA"/>
</dbReference>
<dbReference type="InterPro" id="IPR050271">
    <property type="entry name" value="UDP-glycosyltransferase"/>
</dbReference>
<organism evidence="5 6">
    <name type="scientific">Ceutorhynchus assimilis</name>
    <name type="common">cabbage seed weevil</name>
    <dbReference type="NCBI Taxonomy" id="467358"/>
    <lineage>
        <taxon>Eukaryota</taxon>
        <taxon>Metazoa</taxon>
        <taxon>Ecdysozoa</taxon>
        <taxon>Arthropoda</taxon>
        <taxon>Hexapoda</taxon>
        <taxon>Insecta</taxon>
        <taxon>Pterygota</taxon>
        <taxon>Neoptera</taxon>
        <taxon>Endopterygota</taxon>
        <taxon>Coleoptera</taxon>
        <taxon>Polyphaga</taxon>
        <taxon>Cucujiformia</taxon>
        <taxon>Curculionidae</taxon>
        <taxon>Ceutorhynchinae</taxon>
        <taxon>Ceutorhynchus</taxon>
    </lineage>
</organism>
<accession>A0A9N9QCT1</accession>
<keyword evidence="3" id="KW-0808">Transferase</keyword>
<evidence type="ECO:0000256" key="1">
    <source>
        <dbReference type="ARBA" id="ARBA00009995"/>
    </source>
</evidence>
<evidence type="ECO:0000313" key="6">
    <source>
        <dbReference type="Proteomes" id="UP001152799"/>
    </source>
</evidence>
<keyword evidence="6" id="KW-1185">Reference proteome</keyword>
<sequence>MIIEALAELPYKVLWKFENDILTGKPKNVIKRKWMPQQDILAHPNVKVFITQFGLQSIEEAVDREMPLVGIPFISDQEMNGKRLVEWGVANQIDYRNTTRDEIVKAIIEVAENPIYRQNMRKVKQIMKDEPMTGTERMIWWSEYVIRHKGTNHLKSPTVDIEWYKYLLLDVFAVIVGIPLLILIIIVKLLLNTLKSRHSKRKIKKN</sequence>
<dbReference type="Pfam" id="PF00201">
    <property type="entry name" value="UDPGT"/>
    <property type="match status" value="1"/>
</dbReference>
<comment type="similarity">
    <text evidence="1">Belongs to the UDP-glycosyltransferase family.</text>
</comment>
<keyword evidence="4" id="KW-1133">Transmembrane helix</keyword>
<dbReference type="InterPro" id="IPR002213">
    <property type="entry name" value="UDP_glucos_trans"/>
</dbReference>
<dbReference type="Gene3D" id="3.40.50.2000">
    <property type="entry name" value="Glycogen Phosphorylase B"/>
    <property type="match status" value="1"/>
</dbReference>
<evidence type="ECO:0000313" key="5">
    <source>
        <dbReference type="EMBL" id="CAG9765083.1"/>
    </source>
</evidence>